<sequence>MPPHEYELRSRTTPENLLNEATCKDHKPAEAPQMVAGPSTAKLPSPSPENDCNYEPKRVPHLTDKRAAYLCESAFKLLRPKLVPHDRPGSHEEVLIPVREGEGAPIVPMQRKLIRMGQQKAGLLSDDEEPEVLDEIVVGGTKVNQKNDSNFNQGNGSKTGKEDGINSEQAAVQGVEPVTDTYMSEVGKTMVAGTIADENHSVNDGDNDSHTEVDSQTSAAEVRSPFEDTTMADRPSAVLKSRVANKHVAEDDEATVAASMADQSGSSDDELTEVEPDAPVTKARIAYTKSHVEDVAMVDAQEMEIVVESTLLDQDTKGNLRAVAEDEEHNADTFTANESVAEAPIREATVAQAPIAEKNLEDTTAANRPMTKSYKIIGDSAAEPDTARNLYMMTVLGESTPNASLAETPVATTLRETPPVTEALMADGNMDTAASQAAAIVITPHSTVPAFPAVVNPAPGLSNPAAMTLHNSQPPLPQSRQPRSTRPIRSPRPTRSFRYSLPSQPSRPPRPIPPLFHETAPRLPLPPPPQAPSATTATTETSSTLPREYDDITGCEHGDTPETYYLPFPGDPDRTRVHLLRRAENIKRANREARPAWRD</sequence>
<feature type="compositionally biased region" description="Basic and acidic residues" evidence="1">
    <location>
        <begin position="547"/>
        <end position="560"/>
    </location>
</feature>
<feature type="region of interest" description="Disordered" evidence="1">
    <location>
        <begin position="143"/>
        <end position="167"/>
    </location>
</feature>
<evidence type="ECO:0000313" key="3">
    <source>
        <dbReference type="RefSeq" id="XP_030977440.1"/>
    </source>
</evidence>
<dbReference type="RefSeq" id="XP_030977440.1">
    <property type="nucleotide sequence ID" value="XM_031129131.1"/>
</dbReference>
<feature type="region of interest" description="Disordered" evidence="1">
    <location>
        <begin position="1"/>
        <end position="20"/>
    </location>
</feature>
<feature type="compositionally biased region" description="Low complexity" evidence="1">
    <location>
        <begin position="478"/>
        <end position="504"/>
    </location>
</feature>
<protein>
    <submittedName>
        <fullName evidence="3">Uncharacterized protein</fullName>
    </submittedName>
</protein>
<feature type="compositionally biased region" description="Polar residues" evidence="1">
    <location>
        <begin position="143"/>
        <end position="158"/>
    </location>
</feature>
<feature type="region of interest" description="Disordered" evidence="1">
    <location>
        <begin position="462"/>
        <end position="572"/>
    </location>
</feature>
<name>A0A6P8ARB3_PYRGI</name>
<feature type="compositionally biased region" description="Basic and acidic residues" evidence="1">
    <location>
        <begin position="198"/>
        <end position="213"/>
    </location>
</feature>
<dbReference type="KEGG" id="pgri:PgNI_09142"/>
<dbReference type="AlphaFoldDB" id="A0A6P8ARB3"/>
<keyword evidence="2" id="KW-1185">Reference proteome</keyword>
<evidence type="ECO:0000313" key="2">
    <source>
        <dbReference type="Proteomes" id="UP000515153"/>
    </source>
</evidence>
<organism evidence="2 3">
    <name type="scientific">Pyricularia grisea</name>
    <name type="common">Crabgrass-specific blast fungus</name>
    <name type="synonym">Magnaporthe grisea</name>
    <dbReference type="NCBI Taxonomy" id="148305"/>
    <lineage>
        <taxon>Eukaryota</taxon>
        <taxon>Fungi</taxon>
        <taxon>Dikarya</taxon>
        <taxon>Ascomycota</taxon>
        <taxon>Pezizomycotina</taxon>
        <taxon>Sordariomycetes</taxon>
        <taxon>Sordariomycetidae</taxon>
        <taxon>Magnaporthales</taxon>
        <taxon>Pyriculariaceae</taxon>
        <taxon>Pyricularia</taxon>
    </lineage>
</organism>
<gene>
    <name evidence="3" type="ORF">PgNI_09142</name>
</gene>
<feature type="region of interest" description="Disordered" evidence="1">
    <location>
        <begin position="253"/>
        <end position="275"/>
    </location>
</feature>
<feature type="compositionally biased region" description="Basic and acidic residues" evidence="1">
    <location>
        <begin position="1"/>
        <end position="12"/>
    </location>
</feature>
<accession>A0A6P8ARB3</accession>
<reference evidence="3" key="2">
    <citation type="submission" date="2019-10" db="EMBL/GenBank/DDBJ databases">
        <authorList>
            <consortium name="NCBI Genome Project"/>
        </authorList>
    </citation>
    <scope>NUCLEOTIDE SEQUENCE</scope>
    <source>
        <strain evidence="3">NI907</strain>
    </source>
</reference>
<feature type="region of interest" description="Disordered" evidence="1">
    <location>
        <begin position="198"/>
        <end position="223"/>
    </location>
</feature>
<feature type="compositionally biased region" description="Low complexity" evidence="1">
    <location>
        <begin position="532"/>
        <end position="546"/>
    </location>
</feature>
<feature type="region of interest" description="Disordered" evidence="1">
    <location>
        <begin position="25"/>
        <end position="51"/>
    </location>
</feature>
<dbReference type="Proteomes" id="UP000515153">
    <property type="component" value="Unplaced"/>
</dbReference>
<reference evidence="3" key="1">
    <citation type="journal article" date="2019" name="Mol. Biol. Evol.">
        <title>Blast fungal genomes show frequent chromosomal changes, gene gains and losses, and effector gene turnover.</title>
        <authorList>
            <person name="Gomez Luciano L.B."/>
            <person name="Jason Tsai I."/>
            <person name="Chuma I."/>
            <person name="Tosa Y."/>
            <person name="Chen Y.H."/>
            <person name="Li J.Y."/>
            <person name="Li M.Y."/>
            <person name="Jade Lu M.Y."/>
            <person name="Nakayashiki H."/>
            <person name="Li W.H."/>
        </authorList>
    </citation>
    <scope>NUCLEOTIDE SEQUENCE</scope>
    <source>
        <strain evidence="3">NI907</strain>
    </source>
</reference>
<feature type="compositionally biased region" description="Pro residues" evidence="1">
    <location>
        <begin position="505"/>
        <end position="514"/>
    </location>
</feature>
<evidence type="ECO:0000256" key="1">
    <source>
        <dbReference type="SAM" id="MobiDB-lite"/>
    </source>
</evidence>
<reference evidence="3" key="3">
    <citation type="submission" date="2025-08" db="UniProtKB">
        <authorList>
            <consortium name="RefSeq"/>
        </authorList>
    </citation>
    <scope>IDENTIFICATION</scope>
    <source>
        <strain evidence="3">NI907</strain>
    </source>
</reference>
<proteinExistence type="predicted"/>
<dbReference type="GeneID" id="41964039"/>